<dbReference type="GO" id="GO:0016020">
    <property type="term" value="C:membrane"/>
    <property type="evidence" value="ECO:0007669"/>
    <property type="project" value="InterPro"/>
</dbReference>
<feature type="non-terminal residue" evidence="3">
    <location>
        <position position="121"/>
    </location>
</feature>
<dbReference type="GO" id="GO:0005254">
    <property type="term" value="F:chloride channel activity"/>
    <property type="evidence" value="ECO:0007669"/>
    <property type="project" value="UniProtKB-ARBA"/>
</dbReference>
<dbReference type="Pfam" id="PF02932">
    <property type="entry name" value="Neur_chan_memb"/>
    <property type="match status" value="1"/>
</dbReference>
<keyword evidence="4" id="KW-1185">Reference proteome</keyword>
<comment type="caution">
    <text evidence="3">The sequence shown here is derived from an EMBL/GenBank/DDBJ whole genome shotgun (WGS) entry which is preliminary data.</text>
</comment>
<dbReference type="PRINTS" id="PR00253">
    <property type="entry name" value="GABAARECEPTR"/>
</dbReference>
<feature type="non-terminal residue" evidence="3">
    <location>
        <position position="1"/>
    </location>
</feature>
<evidence type="ECO:0000313" key="3">
    <source>
        <dbReference type="EMBL" id="CAL4120969.1"/>
    </source>
</evidence>
<accession>A0AAV2RDU3</accession>
<dbReference type="EMBL" id="CAXKWB010018555">
    <property type="protein sequence ID" value="CAL4120969.1"/>
    <property type="molecule type" value="Genomic_DNA"/>
</dbReference>
<sequence length="121" mass="14299">PILIMISTIIPTILLTTIGYATLYIKTSLIQVRLVVSLTTMLVMYTLFSQTAQVLPRTSYVKMVDIWFLFCISILFFIIIFHFVTSFYYEKQDEVIFIHKNSHRICIHLDDIIRFVRYLIP</sequence>
<dbReference type="AlphaFoldDB" id="A0AAV2RDU3"/>
<dbReference type="InterPro" id="IPR038050">
    <property type="entry name" value="Neuro_actylchol_rec"/>
</dbReference>
<reference evidence="3 4" key="1">
    <citation type="submission" date="2024-05" db="EMBL/GenBank/DDBJ databases">
        <authorList>
            <person name="Wallberg A."/>
        </authorList>
    </citation>
    <scope>NUCLEOTIDE SEQUENCE [LARGE SCALE GENOMIC DNA]</scope>
</reference>
<dbReference type="InterPro" id="IPR036719">
    <property type="entry name" value="Neuro-gated_channel_TM_sf"/>
</dbReference>
<dbReference type="InterPro" id="IPR006029">
    <property type="entry name" value="Neurotrans-gated_channel_TM"/>
</dbReference>
<gene>
    <name evidence="3" type="ORF">MNOR_LOCUS22234</name>
</gene>
<keyword evidence="1" id="KW-0472">Membrane</keyword>
<evidence type="ECO:0000313" key="4">
    <source>
        <dbReference type="Proteomes" id="UP001497623"/>
    </source>
</evidence>
<name>A0AAV2RDU3_MEGNR</name>
<keyword evidence="1" id="KW-0812">Transmembrane</keyword>
<organism evidence="3 4">
    <name type="scientific">Meganyctiphanes norvegica</name>
    <name type="common">Northern krill</name>
    <name type="synonym">Thysanopoda norvegica</name>
    <dbReference type="NCBI Taxonomy" id="48144"/>
    <lineage>
        <taxon>Eukaryota</taxon>
        <taxon>Metazoa</taxon>
        <taxon>Ecdysozoa</taxon>
        <taxon>Arthropoda</taxon>
        <taxon>Crustacea</taxon>
        <taxon>Multicrustacea</taxon>
        <taxon>Malacostraca</taxon>
        <taxon>Eumalacostraca</taxon>
        <taxon>Eucarida</taxon>
        <taxon>Euphausiacea</taxon>
        <taxon>Euphausiidae</taxon>
        <taxon>Meganyctiphanes</taxon>
    </lineage>
</organism>
<protein>
    <recommendedName>
        <fullName evidence="2">Neurotransmitter-gated ion-channel transmembrane domain-containing protein</fullName>
    </recommendedName>
</protein>
<feature type="transmembrane region" description="Helical" evidence="1">
    <location>
        <begin position="32"/>
        <end position="54"/>
    </location>
</feature>
<keyword evidence="1" id="KW-1133">Transmembrane helix</keyword>
<dbReference type="InterPro" id="IPR006028">
    <property type="entry name" value="GABAA/Glycine_rcpt"/>
</dbReference>
<feature type="transmembrane region" description="Helical" evidence="1">
    <location>
        <begin position="6"/>
        <end position="25"/>
    </location>
</feature>
<proteinExistence type="predicted"/>
<evidence type="ECO:0000256" key="1">
    <source>
        <dbReference type="SAM" id="Phobius"/>
    </source>
</evidence>
<dbReference type="GO" id="GO:0099095">
    <property type="term" value="F:ligand-gated monoatomic anion channel activity"/>
    <property type="evidence" value="ECO:0007669"/>
    <property type="project" value="UniProtKB-ARBA"/>
</dbReference>
<dbReference type="Proteomes" id="UP001497623">
    <property type="component" value="Unassembled WGS sequence"/>
</dbReference>
<feature type="domain" description="Neurotransmitter-gated ion-channel transmembrane" evidence="2">
    <location>
        <begin position="8"/>
        <end position="89"/>
    </location>
</feature>
<dbReference type="Gene3D" id="1.20.58.390">
    <property type="entry name" value="Neurotransmitter-gated ion-channel transmembrane domain"/>
    <property type="match status" value="1"/>
</dbReference>
<dbReference type="GO" id="GO:0004888">
    <property type="term" value="F:transmembrane signaling receptor activity"/>
    <property type="evidence" value="ECO:0007669"/>
    <property type="project" value="InterPro"/>
</dbReference>
<evidence type="ECO:0000259" key="2">
    <source>
        <dbReference type="Pfam" id="PF02932"/>
    </source>
</evidence>
<dbReference type="GO" id="GO:0005230">
    <property type="term" value="F:extracellular ligand-gated monoatomic ion channel activity"/>
    <property type="evidence" value="ECO:0007669"/>
    <property type="project" value="UniProtKB-ARBA"/>
</dbReference>
<feature type="transmembrane region" description="Helical" evidence="1">
    <location>
        <begin position="66"/>
        <end position="89"/>
    </location>
</feature>
<dbReference type="SUPFAM" id="SSF90112">
    <property type="entry name" value="Neurotransmitter-gated ion-channel transmembrane pore"/>
    <property type="match status" value="1"/>
</dbReference>